<dbReference type="Gene3D" id="3.90.550.10">
    <property type="entry name" value="Spore Coat Polysaccharide Biosynthesis Protein SpsA, Chain A"/>
    <property type="match status" value="1"/>
</dbReference>
<comment type="caution">
    <text evidence="6">The sequence shown here is derived from an EMBL/GenBank/DDBJ whole genome shotgun (WGS) entry which is preliminary data.</text>
</comment>
<evidence type="ECO:0000256" key="1">
    <source>
        <dbReference type="ARBA" id="ARBA00022676"/>
    </source>
</evidence>
<reference evidence="6 7" key="1">
    <citation type="journal article" date="2019" name="Sci. Rep.">
        <title>A high-quality genome of Eragrostis curvula grass provides insights into Poaceae evolution and supports new strategies to enhance forage quality.</title>
        <authorList>
            <person name="Carballo J."/>
            <person name="Santos B.A.C.M."/>
            <person name="Zappacosta D."/>
            <person name="Garbus I."/>
            <person name="Selva J.P."/>
            <person name="Gallo C.A."/>
            <person name="Diaz A."/>
            <person name="Albertini E."/>
            <person name="Caccamo M."/>
            <person name="Echenique V."/>
        </authorList>
    </citation>
    <scope>NUCLEOTIDE SEQUENCE [LARGE SCALE GENOMIC DNA]</scope>
    <source>
        <strain evidence="7">cv. Victoria</strain>
        <tissue evidence="6">Leaf</tissue>
    </source>
</reference>
<dbReference type="EC" id="2.4.1.-" evidence="3"/>
<evidence type="ECO:0000256" key="4">
    <source>
        <dbReference type="SAM" id="MobiDB-lite"/>
    </source>
</evidence>
<dbReference type="AlphaFoldDB" id="A0A5J9W550"/>
<dbReference type="GO" id="GO:0016757">
    <property type="term" value="F:glycosyltransferase activity"/>
    <property type="evidence" value="ECO:0007669"/>
    <property type="project" value="UniProtKB-KW"/>
</dbReference>
<evidence type="ECO:0000256" key="5">
    <source>
        <dbReference type="SAM" id="Phobius"/>
    </source>
</evidence>
<feature type="non-terminal residue" evidence="6">
    <location>
        <position position="1"/>
    </location>
</feature>
<keyword evidence="5" id="KW-0812">Transmembrane</keyword>
<dbReference type="EMBL" id="RWGY01000005">
    <property type="protein sequence ID" value="TVU43065.1"/>
    <property type="molecule type" value="Genomic_DNA"/>
</dbReference>
<keyword evidence="2" id="KW-0464">Manganese</keyword>
<protein>
    <recommendedName>
        <fullName evidence="3">Hexosyltransferase</fullName>
        <ecNumber evidence="3">2.4.1.-</ecNumber>
    </recommendedName>
</protein>
<dbReference type="InterPro" id="IPR029044">
    <property type="entry name" value="Nucleotide-diphossugar_trans"/>
</dbReference>
<dbReference type="PANTHER" id="PTHR11183">
    <property type="entry name" value="GLYCOGENIN SUBFAMILY MEMBER"/>
    <property type="match status" value="1"/>
</dbReference>
<evidence type="ECO:0000256" key="3">
    <source>
        <dbReference type="RuleBase" id="RU362027"/>
    </source>
</evidence>
<proteinExistence type="inferred from homology"/>
<gene>
    <name evidence="6" type="ORF">EJB05_09501</name>
</gene>
<dbReference type="Proteomes" id="UP000324897">
    <property type="component" value="Unassembled WGS sequence"/>
</dbReference>
<dbReference type="Pfam" id="PF01501">
    <property type="entry name" value="Glyco_transf_8"/>
    <property type="match status" value="1"/>
</dbReference>
<evidence type="ECO:0000256" key="2">
    <source>
        <dbReference type="ARBA" id="ARBA00023211"/>
    </source>
</evidence>
<dbReference type="Gramene" id="TVU43065">
    <property type="protein sequence ID" value="TVU43065"/>
    <property type="gene ID" value="EJB05_09501"/>
</dbReference>
<evidence type="ECO:0000313" key="6">
    <source>
        <dbReference type="EMBL" id="TVU43065.1"/>
    </source>
</evidence>
<name>A0A5J9W550_9POAL</name>
<organism evidence="6 7">
    <name type="scientific">Eragrostis curvula</name>
    <name type="common">weeping love grass</name>
    <dbReference type="NCBI Taxonomy" id="38414"/>
    <lineage>
        <taxon>Eukaryota</taxon>
        <taxon>Viridiplantae</taxon>
        <taxon>Streptophyta</taxon>
        <taxon>Embryophyta</taxon>
        <taxon>Tracheophyta</taxon>
        <taxon>Spermatophyta</taxon>
        <taxon>Magnoliopsida</taxon>
        <taxon>Liliopsida</taxon>
        <taxon>Poales</taxon>
        <taxon>Poaceae</taxon>
        <taxon>PACMAD clade</taxon>
        <taxon>Chloridoideae</taxon>
        <taxon>Eragrostideae</taxon>
        <taxon>Eragrostidinae</taxon>
        <taxon>Eragrostis</taxon>
    </lineage>
</organism>
<keyword evidence="5" id="KW-1133">Transmembrane helix</keyword>
<comment type="similarity">
    <text evidence="3">Belongs to the glycosyltransferase 8 family.</text>
</comment>
<keyword evidence="7" id="KW-1185">Reference proteome</keyword>
<feature type="region of interest" description="Disordered" evidence="4">
    <location>
        <begin position="1"/>
        <end position="27"/>
    </location>
</feature>
<keyword evidence="1" id="KW-0328">Glycosyltransferase</keyword>
<dbReference type="InterPro" id="IPR050587">
    <property type="entry name" value="GNT1/Glycosyltrans_8"/>
</dbReference>
<sequence>MARWATALHGGAGVDPSLPEHGQEEAKQVGVVPELETDPFLSSGPVTRAYVTLLVGDDDGEISFKAVVRLAESLRKVGAAYQLVVAVLPDVPESHRDILVSHGCVVREVDPVYHPPGNQGQFAMASSRYSKLRVWEFVEYERMVYLDAGIQVLENIDELFELDKGHFYYATKLISPPYSNTSMFVHEPSVVTADALLDALRVTPPSSFPEQDFMNVFFKDQYKPIPLERNLVQAMLLGHAGDVSKRPWGEKLPQFGRWLTAKTSAFARQINPSAMATLAASSAAVRVITTSAANPAICFGFYTVFLAAIATITISLRGM</sequence>
<dbReference type="SUPFAM" id="SSF53448">
    <property type="entry name" value="Nucleotide-diphospho-sugar transferases"/>
    <property type="match status" value="1"/>
</dbReference>
<keyword evidence="1" id="KW-0808">Transferase</keyword>
<accession>A0A5J9W550</accession>
<evidence type="ECO:0000313" key="7">
    <source>
        <dbReference type="Proteomes" id="UP000324897"/>
    </source>
</evidence>
<feature type="transmembrane region" description="Helical" evidence="5">
    <location>
        <begin position="299"/>
        <end position="316"/>
    </location>
</feature>
<keyword evidence="5" id="KW-0472">Membrane</keyword>
<dbReference type="OrthoDB" id="2014201at2759"/>
<dbReference type="InterPro" id="IPR002495">
    <property type="entry name" value="Glyco_trans_8"/>
</dbReference>